<dbReference type="Pfam" id="PF07145">
    <property type="entry name" value="PAM2"/>
    <property type="match status" value="1"/>
</dbReference>
<organism evidence="4 5">
    <name type="scientific">Tigriopus californicus</name>
    <name type="common">Marine copepod</name>
    <dbReference type="NCBI Taxonomy" id="6832"/>
    <lineage>
        <taxon>Eukaryota</taxon>
        <taxon>Metazoa</taxon>
        <taxon>Ecdysozoa</taxon>
        <taxon>Arthropoda</taxon>
        <taxon>Crustacea</taxon>
        <taxon>Multicrustacea</taxon>
        <taxon>Hexanauplia</taxon>
        <taxon>Copepoda</taxon>
        <taxon>Harpacticoida</taxon>
        <taxon>Harpacticidae</taxon>
        <taxon>Tigriopus</taxon>
    </lineage>
</organism>
<evidence type="ECO:0000256" key="2">
    <source>
        <dbReference type="SAM" id="MobiDB-lite"/>
    </source>
</evidence>
<feature type="compositionally biased region" description="Polar residues" evidence="2">
    <location>
        <begin position="831"/>
        <end position="841"/>
    </location>
</feature>
<feature type="compositionally biased region" description="Polar residues" evidence="2">
    <location>
        <begin position="407"/>
        <end position="416"/>
    </location>
</feature>
<evidence type="ECO:0000259" key="3">
    <source>
        <dbReference type="SMART" id="SM01272"/>
    </source>
</evidence>
<feature type="compositionally biased region" description="Polar residues" evidence="2">
    <location>
        <begin position="802"/>
        <end position="824"/>
    </location>
</feature>
<feature type="region of interest" description="Disordered" evidence="2">
    <location>
        <begin position="279"/>
        <end position="353"/>
    </location>
</feature>
<proteinExistence type="inferred from homology"/>
<dbReference type="Proteomes" id="UP000318571">
    <property type="component" value="Chromosome 9"/>
</dbReference>
<accession>A0A553NXQ5</accession>
<comment type="similarity">
    <text evidence="1">Belongs to the ataxin-2 family.</text>
</comment>
<keyword evidence="5" id="KW-1185">Reference proteome</keyword>
<dbReference type="PANTHER" id="PTHR12854">
    <property type="entry name" value="ATAXIN 2-RELATED"/>
    <property type="match status" value="1"/>
</dbReference>
<dbReference type="OMA" id="MRVYQDQ"/>
<feature type="compositionally biased region" description="Basic and acidic residues" evidence="2">
    <location>
        <begin position="307"/>
        <end position="318"/>
    </location>
</feature>
<dbReference type="GO" id="GO:0010494">
    <property type="term" value="C:cytoplasmic stress granule"/>
    <property type="evidence" value="ECO:0007669"/>
    <property type="project" value="TreeGrafter"/>
</dbReference>
<dbReference type="EMBL" id="VCGU01000009">
    <property type="protein sequence ID" value="TRY70213.1"/>
    <property type="molecule type" value="Genomic_DNA"/>
</dbReference>
<gene>
    <name evidence="4" type="ORF">TCAL_10008</name>
</gene>
<feature type="region of interest" description="Disordered" evidence="2">
    <location>
        <begin position="784"/>
        <end position="871"/>
    </location>
</feature>
<dbReference type="InterPro" id="IPR009818">
    <property type="entry name" value="PAM2_motif"/>
</dbReference>
<dbReference type="Pfam" id="PF14438">
    <property type="entry name" value="SM-ATX"/>
    <property type="match status" value="1"/>
</dbReference>
<evidence type="ECO:0000256" key="1">
    <source>
        <dbReference type="ARBA" id="ARBA00007503"/>
    </source>
</evidence>
<feature type="compositionally biased region" description="Low complexity" evidence="2">
    <location>
        <begin position="675"/>
        <end position="694"/>
    </location>
</feature>
<dbReference type="InterPro" id="IPR045117">
    <property type="entry name" value="ATXN2-like"/>
</dbReference>
<dbReference type="GO" id="GO:0003729">
    <property type="term" value="F:mRNA binding"/>
    <property type="evidence" value="ECO:0007669"/>
    <property type="project" value="TreeGrafter"/>
</dbReference>
<comment type="caution">
    <text evidence="4">The sequence shown here is derived from an EMBL/GenBank/DDBJ whole genome shotgun (WGS) entry which is preliminary data.</text>
</comment>
<feature type="region of interest" description="Disordered" evidence="2">
    <location>
        <begin position="473"/>
        <end position="613"/>
    </location>
</feature>
<sequence length="871" mass="92055">MHKKKAPHAHSGVASHASHAHSGSKYRGTGSNAVSASHKSSGGGGGGNLGPTKTSPTPLMESTKGVYANKGLHYANSTLLGSTMVVETVDGSKFEGIFTSWSPELEMVLEKCHKIEAHDAPAHINPKHVTQKLVFKPTAIVRSYCINVDLEFASKSGKARFCPNEIVRFKVSAYGIQLSLGGESGFMTDTQITNANGEMNMRELEEWVPDADDDCDGLDLNSSSGKGWNAEEMFALNEQRHGVTTTYKDTLEGYTYQIKDSESLEFREREARADSIAREIQGNMASHRQVELENGDEEAMFSAVDRSQSKDRIKKDHSPQSARDQSGGQSKYVPPARRQNSLNKGSHAGGPMGGSGMYSKHLFTQIISDDITNKDICTQLPLLTRIATSTTLDETTMLIVTEITTVTSSGSANPSRLDNKENSKDTSNRGPHATAGVLRGPPPNFAPSPAASGKSQAEHVSELKDFHVNFKMAGQHNLPPPLPQAASSSQTSQPPPVNVPPAQTAAARTSSPMGVSASSGVNEQQNSQKDVPYASPNQGEGSGSVKGPALKPEPASNEGVEVAKKSTLNPNAKEFNFNPNAKAFVPSGPSGGRPSGATPPARPQTPGTPSGHQLVSIAPVAYPQNFAQTIMGQSPNFSLAGYNHGSSHAGTLYTSVPPTAVPANMAMPTHTVVPQPHQMHQHPQSQGQRFRGNNGPPPPRGSMGGEGPSPMHVSGQPLLATGLLGNIQAQGHQPPTSFMQFQHGNPAPMQFTAASLANQQQQQQQQIAHLRFTNAHGGMVPTSMAPFLTQPHTLNVAPPPGNGSQDGPQSLPQWQGGVPSSQQPNMPPSLPQGSMTPTPSQAGGGGIHNQQFMMAPNPGGPPPVNGVQPTQ</sequence>
<dbReference type="SMART" id="SM01272">
    <property type="entry name" value="LsmAD"/>
    <property type="match status" value="1"/>
</dbReference>
<reference evidence="4 5" key="1">
    <citation type="journal article" date="2018" name="Nat. Ecol. Evol.">
        <title>Genomic signatures of mitonuclear coevolution across populations of Tigriopus californicus.</title>
        <authorList>
            <person name="Barreto F.S."/>
            <person name="Watson E.T."/>
            <person name="Lima T.G."/>
            <person name="Willett C.S."/>
            <person name="Edmands S."/>
            <person name="Li W."/>
            <person name="Burton R.S."/>
        </authorList>
    </citation>
    <scope>NUCLEOTIDE SEQUENCE [LARGE SCALE GENOMIC DNA]</scope>
    <source>
        <strain evidence="4 5">San Diego</strain>
    </source>
</reference>
<name>A0A553NXQ5_TIGCA</name>
<feature type="region of interest" description="Disordered" evidence="2">
    <location>
        <begin position="407"/>
        <end position="459"/>
    </location>
</feature>
<feature type="compositionally biased region" description="Polar residues" evidence="2">
    <location>
        <begin position="29"/>
        <end position="40"/>
    </location>
</feature>
<dbReference type="InterPro" id="IPR009604">
    <property type="entry name" value="LsmAD_domain"/>
</dbReference>
<dbReference type="InterPro" id="IPR025852">
    <property type="entry name" value="SM_dom_ATX"/>
</dbReference>
<dbReference type="STRING" id="6832.A0A553NXQ5"/>
<evidence type="ECO:0000313" key="5">
    <source>
        <dbReference type="Proteomes" id="UP000318571"/>
    </source>
</evidence>
<feature type="region of interest" description="Disordered" evidence="2">
    <location>
        <begin position="1"/>
        <end position="62"/>
    </location>
</feature>
<feature type="region of interest" description="Disordered" evidence="2">
    <location>
        <begin position="675"/>
        <end position="714"/>
    </location>
</feature>
<dbReference type="GO" id="GO:0034063">
    <property type="term" value="P:stress granule assembly"/>
    <property type="evidence" value="ECO:0007669"/>
    <property type="project" value="TreeGrafter"/>
</dbReference>
<dbReference type="Pfam" id="PF06741">
    <property type="entry name" value="LsmAD"/>
    <property type="match status" value="1"/>
</dbReference>
<feature type="compositionally biased region" description="Polar residues" evidence="2">
    <location>
        <begin position="319"/>
        <end position="329"/>
    </location>
</feature>
<dbReference type="AlphaFoldDB" id="A0A553NXQ5"/>
<dbReference type="PANTHER" id="PTHR12854:SF7">
    <property type="entry name" value="ATAXIN-2 HOMOLOG"/>
    <property type="match status" value="1"/>
</dbReference>
<feature type="domain" description="LsmAD" evidence="3">
    <location>
        <begin position="241"/>
        <end position="307"/>
    </location>
</feature>
<feature type="compositionally biased region" description="Polar residues" evidence="2">
    <location>
        <begin position="508"/>
        <end position="539"/>
    </location>
</feature>
<evidence type="ECO:0000313" key="4">
    <source>
        <dbReference type="EMBL" id="TRY70213.1"/>
    </source>
</evidence>
<feature type="compositionally biased region" description="Basic and acidic residues" evidence="2">
    <location>
        <begin position="417"/>
        <end position="427"/>
    </location>
</feature>
<protein>
    <recommendedName>
        <fullName evidence="3">LsmAD domain-containing protein</fullName>
    </recommendedName>
</protein>